<evidence type="ECO:0008006" key="3">
    <source>
        <dbReference type="Google" id="ProtNLM"/>
    </source>
</evidence>
<organism evidence="1 2">
    <name type="scientific">Nonomuraea monospora</name>
    <dbReference type="NCBI Taxonomy" id="568818"/>
    <lineage>
        <taxon>Bacteria</taxon>
        <taxon>Bacillati</taxon>
        <taxon>Actinomycetota</taxon>
        <taxon>Actinomycetes</taxon>
        <taxon>Streptosporangiales</taxon>
        <taxon>Streptosporangiaceae</taxon>
        <taxon>Nonomuraea</taxon>
    </lineage>
</organism>
<proteinExistence type="predicted"/>
<dbReference type="EMBL" id="BAAAQX010000059">
    <property type="protein sequence ID" value="GAA2216013.1"/>
    <property type="molecule type" value="Genomic_DNA"/>
</dbReference>
<evidence type="ECO:0000313" key="1">
    <source>
        <dbReference type="EMBL" id="GAA2216013.1"/>
    </source>
</evidence>
<evidence type="ECO:0000313" key="2">
    <source>
        <dbReference type="Proteomes" id="UP001499843"/>
    </source>
</evidence>
<gene>
    <name evidence="1" type="ORF">GCM10009850_114820</name>
</gene>
<accession>A0ABN3D2G7</accession>
<reference evidence="1 2" key="1">
    <citation type="journal article" date="2019" name="Int. J. Syst. Evol. Microbiol.">
        <title>The Global Catalogue of Microorganisms (GCM) 10K type strain sequencing project: providing services to taxonomists for standard genome sequencing and annotation.</title>
        <authorList>
            <consortium name="The Broad Institute Genomics Platform"/>
            <consortium name="The Broad Institute Genome Sequencing Center for Infectious Disease"/>
            <person name="Wu L."/>
            <person name="Ma J."/>
        </authorList>
    </citation>
    <scope>NUCLEOTIDE SEQUENCE [LARGE SCALE GENOMIC DNA]</scope>
    <source>
        <strain evidence="1 2">JCM 16114</strain>
    </source>
</reference>
<dbReference type="RefSeq" id="WP_344495215.1">
    <property type="nucleotide sequence ID" value="NZ_BAAAQX010000059.1"/>
</dbReference>
<dbReference type="Proteomes" id="UP001499843">
    <property type="component" value="Unassembled WGS sequence"/>
</dbReference>
<sequence length="84" mass="9404">MGEFIGYARCSTILRDLTAPREILPARGVPDDRIHLDKGYTTGKYTIPELVNVFLVGRAAVRRGLDRAPSRLDEKLEHVEARVA</sequence>
<keyword evidence="2" id="KW-1185">Reference proteome</keyword>
<comment type="caution">
    <text evidence="1">The sequence shown here is derived from an EMBL/GenBank/DDBJ whole genome shotgun (WGS) entry which is preliminary data.</text>
</comment>
<protein>
    <recommendedName>
        <fullName evidence="3">Resolvase/invertase-type recombinase catalytic domain-containing protein</fullName>
    </recommendedName>
</protein>
<name>A0ABN3D2G7_9ACTN</name>